<name>A0A1I4FQZ6_9RHOB</name>
<evidence type="ECO:0000256" key="1">
    <source>
        <dbReference type="SAM" id="MobiDB-lite"/>
    </source>
</evidence>
<feature type="compositionally biased region" description="Basic residues" evidence="1">
    <location>
        <begin position="15"/>
        <end position="24"/>
    </location>
</feature>
<reference evidence="3 4" key="1">
    <citation type="submission" date="2016-10" db="EMBL/GenBank/DDBJ databases">
        <authorList>
            <person name="de Groot N.N."/>
        </authorList>
    </citation>
    <scope>NUCLEOTIDE SEQUENCE [LARGE SCALE GENOMIC DNA]</scope>
    <source>
        <strain evidence="3 4">DSM 16199</strain>
    </source>
</reference>
<dbReference type="PANTHER" id="PTHR32309:SF31">
    <property type="entry name" value="CAPSULAR EXOPOLYSACCHARIDE FAMILY"/>
    <property type="match status" value="1"/>
</dbReference>
<dbReference type="Proteomes" id="UP000199550">
    <property type="component" value="Unassembled WGS sequence"/>
</dbReference>
<evidence type="ECO:0000313" key="4">
    <source>
        <dbReference type="Proteomes" id="UP000199550"/>
    </source>
</evidence>
<proteinExistence type="predicted"/>
<gene>
    <name evidence="3" type="ORF">SAMN04488004_11059</name>
</gene>
<keyword evidence="2" id="KW-0812">Transmembrane</keyword>
<keyword evidence="2" id="KW-0472">Membrane</keyword>
<feature type="transmembrane region" description="Helical" evidence="2">
    <location>
        <begin position="40"/>
        <end position="59"/>
    </location>
</feature>
<keyword evidence="2" id="KW-1133">Transmembrane helix</keyword>
<dbReference type="RefSeq" id="WP_090189229.1">
    <property type="nucleotide sequence ID" value="NZ_FOTF01000010.1"/>
</dbReference>
<dbReference type="EMBL" id="FOTF01000010">
    <property type="protein sequence ID" value="SFL20262.1"/>
    <property type="molecule type" value="Genomic_DNA"/>
</dbReference>
<dbReference type="AlphaFoldDB" id="A0A1I4FQZ6"/>
<organism evidence="3 4">
    <name type="scientific">Loktanella salsilacus</name>
    <dbReference type="NCBI Taxonomy" id="195913"/>
    <lineage>
        <taxon>Bacteria</taxon>
        <taxon>Pseudomonadati</taxon>
        <taxon>Pseudomonadota</taxon>
        <taxon>Alphaproteobacteria</taxon>
        <taxon>Rhodobacterales</taxon>
        <taxon>Roseobacteraceae</taxon>
        <taxon>Loktanella</taxon>
    </lineage>
</organism>
<accession>A0A1I4FQZ6</accession>
<keyword evidence="4" id="KW-1185">Reference proteome</keyword>
<evidence type="ECO:0000313" key="3">
    <source>
        <dbReference type="EMBL" id="SFL20262.1"/>
    </source>
</evidence>
<dbReference type="STRING" id="195913.SAMN04488004_11059"/>
<dbReference type="InterPro" id="IPR050445">
    <property type="entry name" value="Bact_polysacc_biosynth/exp"/>
</dbReference>
<feature type="transmembrane region" description="Helical" evidence="2">
    <location>
        <begin position="444"/>
        <end position="465"/>
    </location>
</feature>
<feature type="region of interest" description="Disordered" evidence="1">
    <location>
        <begin position="1"/>
        <end position="24"/>
    </location>
</feature>
<dbReference type="OrthoDB" id="6148968at2"/>
<protein>
    <submittedName>
        <fullName evidence="3">Uncharacterized protein involved in exopolysaccharide biosynthesis</fullName>
    </submittedName>
</protein>
<evidence type="ECO:0000256" key="2">
    <source>
        <dbReference type="SAM" id="Phobius"/>
    </source>
</evidence>
<sequence length="481" mass="50522">MSYAPADTTLTAPRPGRRKGKVKRAFVGGKPSDLGRLPRYAAFAILGAAMIWAPIMGYLRTAPLKYTSSTSLILPGSGASASLNLNGIGQASSSANSAFSSNAVSPTETYKRLLNADRILAAAAKSLDIGQSDLGQPRVELVDQTSLIHFQMIGSSPQDAQARGDAILTAFFRELDALRTDEVNTRQGSSLQAIADYRDSVAGTRAEISTLQDQTGLLSVQQYDVLLDRNLALQTEIRSRAAALSEADAAVAAMSRQLGLDPESAAKTLKLYADGSYLALIDEVALFGTELAAASAQYGAAHPKVVAARGARDTARAAALQLAAVTTGLDTATLSTLDLAPHGVRADLLSDLVRKDVDRAGLFQELTTLQAQFADGQTDLTSKAAAAAQLQDLERDFSVAEAVFASAIARAQSSKSDVYASYPLVQVLENPSLADRPSSPNRKLAVAAGIAATLMMLMALAMGWVRLALISRLLTKPAAKA</sequence>
<dbReference type="PANTHER" id="PTHR32309">
    <property type="entry name" value="TYROSINE-PROTEIN KINASE"/>
    <property type="match status" value="1"/>
</dbReference>